<reference evidence="2 3" key="1">
    <citation type="submission" date="2017-12" db="EMBL/GenBank/DDBJ databases">
        <authorList>
            <consortium name="DOE Joint Genome Institute"/>
            <person name="Haridas S."/>
            <person name="Kjaerbolling I."/>
            <person name="Vesth T.C."/>
            <person name="Frisvad J.C."/>
            <person name="Nybo J.L."/>
            <person name="Theobald S."/>
            <person name="Kuo A."/>
            <person name="Bowyer P."/>
            <person name="Matsuda Y."/>
            <person name="Mondo S."/>
            <person name="Lyhne E.K."/>
            <person name="Kogle M.E."/>
            <person name="Clum A."/>
            <person name="Lipzen A."/>
            <person name="Salamov A."/>
            <person name="Ngan C.Y."/>
            <person name="Daum C."/>
            <person name="Chiniquy J."/>
            <person name="Barry K."/>
            <person name="LaButti K."/>
            <person name="Simmons B.A."/>
            <person name="Magnuson J.K."/>
            <person name="Mortensen U.H."/>
            <person name="Larsen T.O."/>
            <person name="Grigoriev I.V."/>
            <person name="Baker S.E."/>
            <person name="Andersen M.R."/>
            <person name="Nordberg H.P."/>
            <person name="Cantor M.N."/>
            <person name="Hua S.X."/>
        </authorList>
    </citation>
    <scope>NUCLEOTIDE SEQUENCE [LARGE SCALE GENOMIC DNA]</scope>
    <source>
        <strain evidence="2 3">CBS 102.13</strain>
    </source>
</reference>
<evidence type="ECO:0000256" key="1">
    <source>
        <dbReference type="SAM" id="Phobius"/>
    </source>
</evidence>
<sequence length="145" mass="17455">MVLVLWLISGDREQPLSFFRFSPADPEGIGSGGKTWAAVFVRTVPDPFRVWIFSILFFSLLFFFSVFLFPIFYIFYFLYFYLLILLVIRFIFWHGYFSLFNFCCYFSFLLLLLLLPCCLRILVYKSRKQYVVLFWQGTWRLPDGM</sequence>
<dbReference type="Proteomes" id="UP000234585">
    <property type="component" value="Unassembled WGS sequence"/>
</dbReference>
<accession>A0A2I2EYN0</accession>
<name>A0A2I2EYN0_ASPCN</name>
<protein>
    <submittedName>
        <fullName evidence="2">Uncharacterized protein</fullName>
    </submittedName>
</protein>
<feature type="transmembrane region" description="Helical" evidence="1">
    <location>
        <begin position="50"/>
        <end position="69"/>
    </location>
</feature>
<dbReference type="EMBL" id="KZ559206">
    <property type="protein sequence ID" value="PLB33484.1"/>
    <property type="molecule type" value="Genomic_DNA"/>
</dbReference>
<dbReference type="AlphaFoldDB" id="A0A2I2EYN0"/>
<organism evidence="2 3">
    <name type="scientific">Aspergillus candidus</name>
    <dbReference type="NCBI Taxonomy" id="41067"/>
    <lineage>
        <taxon>Eukaryota</taxon>
        <taxon>Fungi</taxon>
        <taxon>Dikarya</taxon>
        <taxon>Ascomycota</taxon>
        <taxon>Pezizomycotina</taxon>
        <taxon>Eurotiomycetes</taxon>
        <taxon>Eurotiomycetidae</taxon>
        <taxon>Eurotiales</taxon>
        <taxon>Aspergillaceae</taxon>
        <taxon>Aspergillus</taxon>
        <taxon>Aspergillus subgen. Circumdati</taxon>
    </lineage>
</organism>
<keyword evidence="1" id="KW-1133">Transmembrane helix</keyword>
<feature type="transmembrane region" description="Helical" evidence="1">
    <location>
        <begin position="76"/>
        <end position="93"/>
    </location>
</feature>
<proteinExistence type="predicted"/>
<evidence type="ECO:0000313" key="3">
    <source>
        <dbReference type="Proteomes" id="UP000234585"/>
    </source>
</evidence>
<gene>
    <name evidence="2" type="ORF">BDW47DRAFT_95014</name>
</gene>
<feature type="transmembrane region" description="Helical" evidence="1">
    <location>
        <begin position="99"/>
        <end position="123"/>
    </location>
</feature>
<keyword evidence="3" id="KW-1185">Reference proteome</keyword>
<keyword evidence="1" id="KW-0472">Membrane</keyword>
<dbReference type="GeneID" id="36527446"/>
<keyword evidence="1" id="KW-0812">Transmembrane</keyword>
<evidence type="ECO:0000313" key="2">
    <source>
        <dbReference type="EMBL" id="PLB33484.1"/>
    </source>
</evidence>
<dbReference type="RefSeq" id="XP_024667496.1">
    <property type="nucleotide sequence ID" value="XM_024820286.1"/>
</dbReference>